<feature type="transmembrane region" description="Helical" evidence="7">
    <location>
        <begin position="392"/>
        <end position="410"/>
    </location>
</feature>
<reference evidence="9 10" key="1">
    <citation type="journal article" date="2014" name="PLoS Genet.">
        <title>Phylogenetically driven sequencing of extremely halophilic archaea reveals strategies for static and dynamic osmo-response.</title>
        <authorList>
            <person name="Becker E.A."/>
            <person name="Seitzer P.M."/>
            <person name="Tritt A."/>
            <person name="Larsen D."/>
            <person name="Krusor M."/>
            <person name="Yao A.I."/>
            <person name="Wu D."/>
            <person name="Madern D."/>
            <person name="Eisen J.A."/>
            <person name="Darling A.E."/>
            <person name="Facciotti M.T."/>
        </authorList>
    </citation>
    <scope>NUCLEOTIDE SEQUENCE [LARGE SCALE GENOMIC DNA]</scope>
    <source>
        <strain evidence="9 10">100A6</strain>
    </source>
</reference>
<dbReference type="EMBL" id="AOMB01000005">
    <property type="protein sequence ID" value="EMA41401.1"/>
    <property type="molecule type" value="Genomic_DNA"/>
</dbReference>
<feature type="transmembrane region" description="Helical" evidence="7">
    <location>
        <begin position="54"/>
        <end position="81"/>
    </location>
</feature>
<evidence type="ECO:0000256" key="7">
    <source>
        <dbReference type="SAM" id="Phobius"/>
    </source>
</evidence>
<dbReference type="OrthoDB" id="200343at2157"/>
<feature type="domain" description="Type II secretion system protein GspF" evidence="8">
    <location>
        <begin position="159"/>
        <end position="284"/>
    </location>
</feature>
<dbReference type="PANTHER" id="PTHR35402:SF1">
    <property type="entry name" value="TYPE II SECRETION SYSTEM PROTEIN GSPF DOMAIN-CONTAINING PROTEIN"/>
    <property type="match status" value="1"/>
</dbReference>
<dbReference type="AlphaFoldDB" id="M0M6Q6"/>
<feature type="transmembrane region" description="Helical" evidence="7">
    <location>
        <begin position="574"/>
        <end position="595"/>
    </location>
</feature>
<dbReference type="InterPro" id="IPR042094">
    <property type="entry name" value="T2SS_GspF_sf"/>
</dbReference>
<name>M0M6Q6_9EURY</name>
<evidence type="ECO:0000256" key="4">
    <source>
        <dbReference type="ARBA" id="ARBA00022989"/>
    </source>
</evidence>
<evidence type="ECO:0000256" key="3">
    <source>
        <dbReference type="ARBA" id="ARBA00022692"/>
    </source>
</evidence>
<keyword evidence="4 7" id="KW-1133">Transmembrane helix</keyword>
<dbReference type="PATRIC" id="fig|1132509.6.peg.254"/>
<feature type="transmembrane region" description="Helical" evidence="7">
    <location>
        <begin position="626"/>
        <end position="645"/>
    </location>
</feature>
<gene>
    <name evidence="9" type="ORF">C447_01065</name>
</gene>
<dbReference type="GO" id="GO:0005886">
    <property type="term" value="C:plasma membrane"/>
    <property type="evidence" value="ECO:0007669"/>
    <property type="project" value="UniProtKB-SubCell"/>
</dbReference>
<organism evidence="9 10">
    <name type="scientific">Halococcus hamelinensis 100A6</name>
    <dbReference type="NCBI Taxonomy" id="1132509"/>
    <lineage>
        <taxon>Archaea</taxon>
        <taxon>Methanobacteriati</taxon>
        <taxon>Methanobacteriota</taxon>
        <taxon>Stenosarchaea group</taxon>
        <taxon>Halobacteria</taxon>
        <taxon>Halobacteriales</taxon>
        <taxon>Halococcaceae</taxon>
        <taxon>Halococcus</taxon>
    </lineage>
</organism>
<dbReference type="InterPro" id="IPR056569">
    <property type="entry name" value="ArlJ-like"/>
</dbReference>
<feature type="transmembrane region" description="Helical" evidence="7">
    <location>
        <begin position="652"/>
        <end position="670"/>
    </location>
</feature>
<evidence type="ECO:0000313" key="9">
    <source>
        <dbReference type="EMBL" id="EMA41401.1"/>
    </source>
</evidence>
<feature type="region of interest" description="Disordered" evidence="6">
    <location>
        <begin position="331"/>
        <end position="350"/>
    </location>
</feature>
<keyword evidence="5 7" id="KW-0472">Membrane</keyword>
<comment type="subcellular location">
    <subcellularLocation>
        <location evidence="1">Cell membrane</location>
        <topology evidence="1">Multi-pass membrane protein</topology>
    </subcellularLocation>
</comment>
<dbReference type="Proteomes" id="UP000011566">
    <property type="component" value="Unassembled WGS sequence"/>
</dbReference>
<evidence type="ECO:0000256" key="1">
    <source>
        <dbReference type="ARBA" id="ARBA00004651"/>
    </source>
</evidence>
<evidence type="ECO:0000256" key="6">
    <source>
        <dbReference type="SAM" id="MobiDB-lite"/>
    </source>
</evidence>
<sequence>MSHGIGGGYAGGARTFGDRFYGLYRRLFDDDGDFVDDMERTLAAARMPDTVEIYLSRALGVGVAVGALLWMLATVVGFLLVERFVNGVPKLTDLRVLHGTALELFEAAELPLLVGTSGLVCGFVGFTIGFGTLVTIPYVRANARKREINVLLADSVSFMYALSLGGLNQLEIFEAMAGADDTYGAVAKEFESIHRETEYFDTDYRTAIRRQSIRTPSEELSQFLTDMLSVIDSGGDMTTFLRDKKDKHLRTSKQEQSLVLETLELFGEMYVTLSVFPLLLVVILVVMSMIGGSGTLLLYLTVYGLIPLIGVGFTVLVSTVKQDEVGDGYLRPDGVADAPTPRTGRSRLTDPGLVGEYTGRHAVFDRIRDREGTHRTAELLARPHRFFRDRPLAVLALTVPASVVLLAFAVRSGRAPTSLDGFVERSVVGTVLWVYVPLYVNGLPLAVFYEWNVRSRRRVTGKLSETLRKLSSANSTGLTLLESLRVVAETSSGRLANELRTVATKVDYGTSLTTALVAFNNEYHVPRLARTVNVIGEAQEASSEITEVLSTAARASENQDAVERERRSQARMQVVIVVLTFLTLLAVMAVLKVNFLDTVAGLDTGASGAASAGLGATIDVDLMGMLFFHAVTIQAVTSGFIAGYIRSGTLLTGTKFAVVLPTVALAVFAVI</sequence>
<keyword evidence="2" id="KW-1003">Cell membrane</keyword>
<feature type="transmembrane region" description="Helical" evidence="7">
    <location>
        <begin position="112"/>
        <end position="136"/>
    </location>
</feature>
<feature type="transmembrane region" description="Helical" evidence="7">
    <location>
        <begin position="430"/>
        <end position="449"/>
    </location>
</feature>
<feature type="transmembrane region" description="Helical" evidence="7">
    <location>
        <begin position="270"/>
        <end position="290"/>
    </location>
</feature>
<accession>M0M6Q6</accession>
<evidence type="ECO:0000256" key="5">
    <source>
        <dbReference type="ARBA" id="ARBA00023136"/>
    </source>
</evidence>
<feature type="domain" description="Type II secretion system protein GspF" evidence="8">
    <location>
        <begin position="467"/>
        <end position="591"/>
    </location>
</feature>
<comment type="caution">
    <text evidence="9">The sequence shown here is derived from an EMBL/GenBank/DDBJ whole genome shotgun (WGS) entry which is preliminary data.</text>
</comment>
<evidence type="ECO:0000259" key="8">
    <source>
        <dbReference type="Pfam" id="PF00482"/>
    </source>
</evidence>
<dbReference type="InterPro" id="IPR018076">
    <property type="entry name" value="T2SS_GspF_dom"/>
</dbReference>
<dbReference type="PANTHER" id="PTHR35402">
    <property type="entry name" value="INTEGRAL MEMBRANE PROTEIN-RELATED"/>
    <property type="match status" value="1"/>
</dbReference>
<protein>
    <submittedName>
        <fullName evidence="9">Transmembrane protein (Type II secretion system proteins TadC)</fullName>
    </submittedName>
</protein>
<keyword evidence="10" id="KW-1185">Reference proteome</keyword>
<dbReference type="RefSeq" id="WP_007689996.1">
    <property type="nucleotide sequence ID" value="NZ_AJRK01000027.1"/>
</dbReference>
<dbReference type="eggNOG" id="arCOG01808">
    <property type="taxonomic scope" value="Archaea"/>
</dbReference>
<dbReference type="Gene3D" id="1.20.81.30">
    <property type="entry name" value="Type II secretion system (T2SS), domain F"/>
    <property type="match status" value="1"/>
</dbReference>
<proteinExistence type="predicted"/>
<keyword evidence="3 7" id="KW-0812">Transmembrane</keyword>
<evidence type="ECO:0000313" key="10">
    <source>
        <dbReference type="Proteomes" id="UP000011566"/>
    </source>
</evidence>
<dbReference type="Pfam" id="PF00482">
    <property type="entry name" value="T2SSF"/>
    <property type="match status" value="2"/>
</dbReference>
<evidence type="ECO:0000256" key="2">
    <source>
        <dbReference type="ARBA" id="ARBA00022475"/>
    </source>
</evidence>
<feature type="transmembrane region" description="Helical" evidence="7">
    <location>
        <begin position="296"/>
        <end position="317"/>
    </location>
</feature>